<keyword evidence="2" id="KW-1185">Reference proteome</keyword>
<evidence type="ECO:0000313" key="2">
    <source>
        <dbReference type="Proteomes" id="UP001056120"/>
    </source>
</evidence>
<reference evidence="1 2" key="2">
    <citation type="journal article" date="2022" name="Mol. Ecol. Resour.">
        <title>The genomes of chicory, endive, great burdock and yacon provide insights into Asteraceae paleo-polyploidization history and plant inulin production.</title>
        <authorList>
            <person name="Fan W."/>
            <person name="Wang S."/>
            <person name="Wang H."/>
            <person name="Wang A."/>
            <person name="Jiang F."/>
            <person name="Liu H."/>
            <person name="Zhao H."/>
            <person name="Xu D."/>
            <person name="Zhang Y."/>
        </authorList>
    </citation>
    <scope>NUCLEOTIDE SEQUENCE [LARGE SCALE GENOMIC DNA]</scope>
    <source>
        <strain evidence="2">cv. Yunnan</strain>
        <tissue evidence="1">Leaves</tissue>
    </source>
</reference>
<reference evidence="2" key="1">
    <citation type="journal article" date="2022" name="Mol. Ecol. Resour.">
        <title>The genomes of chicory, endive, great burdock and yacon provide insights into Asteraceae palaeo-polyploidization history and plant inulin production.</title>
        <authorList>
            <person name="Fan W."/>
            <person name="Wang S."/>
            <person name="Wang H."/>
            <person name="Wang A."/>
            <person name="Jiang F."/>
            <person name="Liu H."/>
            <person name="Zhao H."/>
            <person name="Xu D."/>
            <person name="Zhang Y."/>
        </authorList>
    </citation>
    <scope>NUCLEOTIDE SEQUENCE [LARGE SCALE GENOMIC DNA]</scope>
    <source>
        <strain evidence="2">cv. Yunnan</strain>
    </source>
</reference>
<evidence type="ECO:0000313" key="1">
    <source>
        <dbReference type="EMBL" id="KAI3827353.1"/>
    </source>
</evidence>
<accession>A0ACB9K527</accession>
<comment type="caution">
    <text evidence="1">The sequence shown here is derived from an EMBL/GenBank/DDBJ whole genome shotgun (WGS) entry which is preliminary data.</text>
</comment>
<proteinExistence type="predicted"/>
<dbReference type="EMBL" id="CM042018">
    <property type="protein sequence ID" value="KAI3827353.1"/>
    <property type="molecule type" value="Genomic_DNA"/>
</dbReference>
<protein>
    <submittedName>
        <fullName evidence="1">Uncharacterized protein</fullName>
    </submittedName>
</protein>
<dbReference type="Proteomes" id="UP001056120">
    <property type="component" value="Linkage Group LG01"/>
</dbReference>
<name>A0ACB9K527_9ASTR</name>
<sequence length="197" mass="21738">MGVLTFDTVGILVGEGWSPPEDIILIWQYKRYRCWLQVEDEDWCPGWIDKPEKIQTAVHNLVSSDEEGHESPVQNEVEQPNQIGGDQSRVQGESEQLCRGIGEEIDGGPASKEKKSTNKVYYFGSNGNSQSSAQDLNSQQVSSPQEELGNSSCDGGLHTSGEQMAEHGDIRIDNIRMAEVEATILIGKELGVNLDNF</sequence>
<gene>
    <name evidence="1" type="ORF">L1987_01426</name>
</gene>
<organism evidence="1 2">
    <name type="scientific">Smallanthus sonchifolius</name>
    <dbReference type="NCBI Taxonomy" id="185202"/>
    <lineage>
        <taxon>Eukaryota</taxon>
        <taxon>Viridiplantae</taxon>
        <taxon>Streptophyta</taxon>
        <taxon>Embryophyta</taxon>
        <taxon>Tracheophyta</taxon>
        <taxon>Spermatophyta</taxon>
        <taxon>Magnoliopsida</taxon>
        <taxon>eudicotyledons</taxon>
        <taxon>Gunneridae</taxon>
        <taxon>Pentapetalae</taxon>
        <taxon>asterids</taxon>
        <taxon>campanulids</taxon>
        <taxon>Asterales</taxon>
        <taxon>Asteraceae</taxon>
        <taxon>Asteroideae</taxon>
        <taxon>Heliantheae alliance</taxon>
        <taxon>Millerieae</taxon>
        <taxon>Smallanthus</taxon>
    </lineage>
</organism>